<dbReference type="Gene3D" id="3.30.230.10">
    <property type="match status" value="1"/>
</dbReference>
<dbReference type="InterPro" id="IPR013507">
    <property type="entry name" value="DNA_mismatch_S5_2-like"/>
</dbReference>
<dbReference type="InterPro" id="IPR014790">
    <property type="entry name" value="MutL_C"/>
</dbReference>
<evidence type="ECO:0000256" key="4">
    <source>
        <dbReference type="ARBA" id="ARBA00023204"/>
    </source>
</evidence>
<evidence type="ECO:0000256" key="5">
    <source>
        <dbReference type="HAMAP-Rule" id="MF_00149"/>
    </source>
</evidence>
<dbReference type="Pfam" id="PF01119">
    <property type="entry name" value="DNA_mis_repair"/>
    <property type="match status" value="1"/>
</dbReference>
<dbReference type="Proteomes" id="UP000005297">
    <property type="component" value="Unassembled WGS sequence"/>
</dbReference>
<dbReference type="eggNOG" id="COG0323">
    <property type="taxonomic scope" value="Bacteria"/>
</dbReference>
<keyword evidence="4 5" id="KW-0234">DNA repair</keyword>
<dbReference type="InterPro" id="IPR038973">
    <property type="entry name" value="MutL/Mlh/Pms-like"/>
</dbReference>
<dbReference type="GO" id="GO:0030983">
    <property type="term" value="F:mismatched DNA binding"/>
    <property type="evidence" value="ECO:0007669"/>
    <property type="project" value="InterPro"/>
</dbReference>
<keyword evidence="9" id="KW-1185">Reference proteome</keyword>
<dbReference type="InterPro" id="IPR014762">
    <property type="entry name" value="DNA_mismatch_repair_CS"/>
</dbReference>
<evidence type="ECO:0000313" key="8">
    <source>
        <dbReference type="EMBL" id="EAU56179.1"/>
    </source>
</evidence>
<evidence type="ECO:0000259" key="7">
    <source>
        <dbReference type="SMART" id="SM01340"/>
    </source>
</evidence>
<reference evidence="8 9" key="1">
    <citation type="submission" date="2006-09" db="EMBL/GenBank/DDBJ databases">
        <authorList>
            <person name="Emerson D."/>
            <person name="Ferriera S."/>
            <person name="Johnson J."/>
            <person name="Kravitz S."/>
            <person name="Halpern A."/>
            <person name="Remington K."/>
            <person name="Beeson K."/>
            <person name="Tran B."/>
            <person name="Rogers Y.-H."/>
            <person name="Friedman R."/>
            <person name="Venter J.C."/>
        </authorList>
    </citation>
    <scope>NUCLEOTIDE SEQUENCE [LARGE SCALE GENOMIC DNA]</scope>
    <source>
        <strain evidence="8 9">PV-1</strain>
    </source>
</reference>
<comment type="similarity">
    <text evidence="1 5">Belongs to the DNA mismatch repair MutL/HexB family.</text>
</comment>
<proteinExistence type="inferred from homology"/>
<dbReference type="NCBIfam" id="TIGR00585">
    <property type="entry name" value="mutl"/>
    <property type="match status" value="1"/>
</dbReference>
<dbReference type="InterPro" id="IPR020568">
    <property type="entry name" value="Ribosomal_Su5_D2-typ_SF"/>
</dbReference>
<dbReference type="PANTHER" id="PTHR10073:SF12">
    <property type="entry name" value="DNA MISMATCH REPAIR PROTEIN MLH1"/>
    <property type="match status" value="1"/>
</dbReference>
<comment type="caution">
    <text evidence="8">The sequence shown here is derived from an EMBL/GenBank/DDBJ whole genome shotgun (WGS) entry which is preliminary data.</text>
</comment>
<accession>Q0F2W2</accession>
<dbReference type="InterPro" id="IPR042121">
    <property type="entry name" value="MutL_C_regsub"/>
</dbReference>
<dbReference type="InterPro" id="IPR020667">
    <property type="entry name" value="DNA_mismatch_repair_MutL"/>
</dbReference>
<dbReference type="InterPro" id="IPR002099">
    <property type="entry name" value="MutL/Mlh/PMS"/>
</dbReference>
<feature type="domain" description="MutL C-terminal dimerisation" evidence="6">
    <location>
        <begin position="419"/>
        <end position="567"/>
    </location>
</feature>
<dbReference type="CDD" id="cd00782">
    <property type="entry name" value="MutL_Trans"/>
    <property type="match status" value="1"/>
</dbReference>
<dbReference type="Pfam" id="PF08676">
    <property type="entry name" value="MutL_C"/>
    <property type="match status" value="1"/>
</dbReference>
<evidence type="ECO:0000256" key="2">
    <source>
        <dbReference type="ARBA" id="ARBA00021975"/>
    </source>
</evidence>
<name>Q0F2W2_9PROT</name>
<dbReference type="InterPro" id="IPR037198">
    <property type="entry name" value="MutL_C_sf"/>
</dbReference>
<evidence type="ECO:0000313" key="9">
    <source>
        <dbReference type="Proteomes" id="UP000005297"/>
    </source>
</evidence>
<sequence>MCRSFWPEMMSDPLIHILSPQVANQIAAGEVVERPASAMKELIENSIDAGATRVVVRIAGAGKKRIEVDDNGYGMSAADAELSLQRHATSKIASSEDLHRIASHGFRGEALPSIASVSRFRMQTASDGEGVEVRVDGGGETVVKPAAPRKGTRIEVLDLFLNTPARLHFMRTDKTEESAIVDTFRELALANPGVAMRLELDARTRFEFALQDEQARVQAVMGQGFADNSVEQRIEHEGMQISAWLGLPTFHHRDSTRMMFLVNGRVIRDKQLIAALRAGYRDVMFHDRYPVAVVRLEIDPADVDVNVHPAKREVRFKSPQTVRAGIVACVRAGIERMGHSVSSTTGEPALQAMQRSTGLPAFNGGQDGGGMPRFSSGDYRATGQQRMPAEMTRMLFSPPEVRESGQVYDATARLDLGYPLAQIHRCYILAQTDSGVVLIDQHAAHERMTYEKLKAQLAGGDIATQMLLTPEALTLDGEAAAWLHDHAVALHHFGVDIEAAGDQSFLIRSVPAMLGGEALVEMVTELVESCRLIGVDHEAGSSGGARVLERWLGNRACKGSIKSGRRLSHEEQLSLLREMERTPNIAQCNHGRPTYVRLSLNELDRLFGRQD</sequence>
<dbReference type="PANTHER" id="PTHR10073">
    <property type="entry name" value="DNA MISMATCH REPAIR PROTEIN MLH, PMS, MUTL"/>
    <property type="match status" value="1"/>
</dbReference>
<dbReference type="SMART" id="SM01340">
    <property type="entry name" value="DNA_mis_repair"/>
    <property type="match status" value="1"/>
</dbReference>
<dbReference type="SMART" id="SM00853">
    <property type="entry name" value="MutL_C"/>
    <property type="match status" value="1"/>
</dbReference>
<dbReference type="InterPro" id="IPR042120">
    <property type="entry name" value="MutL_C_dimsub"/>
</dbReference>
<dbReference type="GO" id="GO:0032300">
    <property type="term" value="C:mismatch repair complex"/>
    <property type="evidence" value="ECO:0007669"/>
    <property type="project" value="InterPro"/>
</dbReference>
<dbReference type="HOGENOM" id="CLU_004131_4_2_0"/>
<dbReference type="SUPFAM" id="SSF55874">
    <property type="entry name" value="ATPase domain of HSP90 chaperone/DNA topoisomerase II/histidine kinase"/>
    <property type="match status" value="1"/>
</dbReference>
<protein>
    <recommendedName>
        <fullName evidence="2 5">DNA mismatch repair protein MutL</fullName>
    </recommendedName>
</protein>
<dbReference type="Gene3D" id="3.30.1540.20">
    <property type="entry name" value="MutL, C-terminal domain, dimerisation subdomain"/>
    <property type="match status" value="1"/>
</dbReference>
<dbReference type="FunCoup" id="Q0F2W2">
    <property type="interactions" value="257"/>
</dbReference>
<dbReference type="CDD" id="cd16926">
    <property type="entry name" value="HATPase_MutL-MLH-PMS-like"/>
    <property type="match status" value="1"/>
</dbReference>
<keyword evidence="3 5" id="KW-0227">DNA damage</keyword>
<dbReference type="SUPFAM" id="SSF54211">
    <property type="entry name" value="Ribosomal protein S5 domain 2-like"/>
    <property type="match status" value="1"/>
</dbReference>
<feature type="domain" description="DNA mismatch repair protein S5" evidence="7">
    <location>
        <begin position="217"/>
        <end position="335"/>
    </location>
</feature>
<dbReference type="STRING" id="314344.AL013_04705"/>
<organism evidence="8 9">
    <name type="scientific">Mariprofundus ferrooxydans PV-1</name>
    <dbReference type="NCBI Taxonomy" id="314345"/>
    <lineage>
        <taxon>Bacteria</taxon>
        <taxon>Pseudomonadati</taxon>
        <taxon>Pseudomonadota</taxon>
        <taxon>Candidatius Mariprofundia</taxon>
        <taxon>Mariprofundales</taxon>
        <taxon>Mariprofundaceae</taxon>
        <taxon>Mariprofundus</taxon>
    </lineage>
</organism>
<dbReference type="GO" id="GO:0005524">
    <property type="term" value="F:ATP binding"/>
    <property type="evidence" value="ECO:0007669"/>
    <property type="project" value="InterPro"/>
</dbReference>
<dbReference type="InParanoid" id="Q0F2W2"/>
<dbReference type="GO" id="GO:0140664">
    <property type="term" value="F:ATP-dependent DNA damage sensor activity"/>
    <property type="evidence" value="ECO:0007669"/>
    <property type="project" value="InterPro"/>
</dbReference>
<dbReference type="RefSeq" id="WP_009851323.1">
    <property type="nucleotide sequence ID" value="NZ_DS022295.1"/>
</dbReference>
<dbReference type="SUPFAM" id="SSF118116">
    <property type="entry name" value="DNA mismatch repair protein MutL"/>
    <property type="match status" value="1"/>
</dbReference>
<gene>
    <name evidence="5" type="primary">mutL</name>
    <name evidence="8" type="ORF">SPV1_05143</name>
</gene>
<comment type="function">
    <text evidence="5">This protein is involved in the repair of mismatches in DNA. It is required for dam-dependent methyl-directed DNA mismatch repair. May act as a 'molecular matchmaker', a protein that promotes the formation of a stable complex between two or more DNA-binding proteins in an ATP-dependent manner without itself being part of a final effector complex.</text>
</comment>
<dbReference type="Gene3D" id="3.30.1370.100">
    <property type="entry name" value="MutL, C-terminal domain, regulatory subdomain"/>
    <property type="match status" value="1"/>
</dbReference>
<dbReference type="AlphaFoldDB" id="Q0F2W2"/>
<dbReference type="Gene3D" id="3.30.565.10">
    <property type="entry name" value="Histidine kinase-like ATPase, C-terminal domain"/>
    <property type="match status" value="1"/>
</dbReference>
<dbReference type="OrthoDB" id="5287384at2"/>
<dbReference type="InterPro" id="IPR036890">
    <property type="entry name" value="HATPase_C_sf"/>
</dbReference>
<evidence type="ECO:0000259" key="6">
    <source>
        <dbReference type="SMART" id="SM00853"/>
    </source>
</evidence>
<dbReference type="InterPro" id="IPR014721">
    <property type="entry name" value="Ribsml_uS5_D2-typ_fold_subgr"/>
</dbReference>
<dbReference type="GO" id="GO:0016887">
    <property type="term" value="F:ATP hydrolysis activity"/>
    <property type="evidence" value="ECO:0007669"/>
    <property type="project" value="InterPro"/>
</dbReference>
<dbReference type="Pfam" id="PF13589">
    <property type="entry name" value="HATPase_c_3"/>
    <property type="match status" value="1"/>
</dbReference>
<dbReference type="HAMAP" id="MF_00149">
    <property type="entry name" value="DNA_mis_repair"/>
    <property type="match status" value="1"/>
</dbReference>
<dbReference type="GO" id="GO:0006298">
    <property type="term" value="P:mismatch repair"/>
    <property type="evidence" value="ECO:0007669"/>
    <property type="project" value="UniProtKB-UniRule"/>
</dbReference>
<evidence type="ECO:0000256" key="3">
    <source>
        <dbReference type="ARBA" id="ARBA00022763"/>
    </source>
</evidence>
<evidence type="ECO:0000256" key="1">
    <source>
        <dbReference type="ARBA" id="ARBA00006082"/>
    </source>
</evidence>
<dbReference type="PROSITE" id="PS00058">
    <property type="entry name" value="DNA_MISMATCH_REPAIR_1"/>
    <property type="match status" value="1"/>
</dbReference>
<dbReference type="EMBL" id="AATS01000001">
    <property type="protein sequence ID" value="EAU56179.1"/>
    <property type="molecule type" value="Genomic_DNA"/>
</dbReference>
<dbReference type="FunFam" id="3.30.565.10:FF:000003">
    <property type="entry name" value="DNA mismatch repair endonuclease MutL"/>
    <property type="match status" value="1"/>
</dbReference>